<dbReference type="InterPro" id="IPR018478">
    <property type="entry name" value="Sporu_reg_WhiA_N_dom"/>
</dbReference>
<dbReference type="Pfam" id="PF14527">
    <property type="entry name" value="LAGLIDADG_WhiA"/>
    <property type="match status" value="1"/>
</dbReference>
<evidence type="ECO:0000256" key="2">
    <source>
        <dbReference type="ARBA" id="ARBA00023125"/>
    </source>
</evidence>
<reference evidence="6" key="1">
    <citation type="submission" date="2020-10" db="EMBL/GenBank/DDBJ databases">
        <authorList>
            <person name="Gilroy R."/>
        </authorList>
    </citation>
    <scope>NUCLEOTIDE SEQUENCE</scope>
    <source>
        <strain evidence="6">23406</strain>
    </source>
</reference>
<organism evidence="6 7">
    <name type="scientific">Candidatus Stercoripulliclostridium merdipullorum</name>
    <dbReference type="NCBI Taxonomy" id="2840952"/>
    <lineage>
        <taxon>Bacteria</taxon>
        <taxon>Bacillati</taxon>
        <taxon>Bacillota</taxon>
        <taxon>Clostridia</taxon>
        <taxon>Eubacteriales</taxon>
        <taxon>Candidatus Stercoripulliclostridium</taxon>
    </lineage>
</organism>
<evidence type="ECO:0000256" key="4">
    <source>
        <dbReference type="HAMAP-Rule" id="MF_01420"/>
    </source>
</evidence>
<dbReference type="InterPro" id="IPR027434">
    <property type="entry name" value="Homing_endonucl"/>
</dbReference>
<evidence type="ECO:0000313" key="6">
    <source>
        <dbReference type="EMBL" id="HIU99672.1"/>
    </source>
</evidence>
<comment type="caution">
    <text evidence="6">The sequence shown here is derived from an EMBL/GenBank/DDBJ whole genome shotgun (WGS) entry which is preliminary data.</text>
</comment>
<dbReference type="PANTHER" id="PTHR37307">
    <property type="entry name" value="CELL DIVISION PROTEIN WHIA-RELATED"/>
    <property type="match status" value="1"/>
</dbReference>
<comment type="function">
    <text evidence="4">Involved in cell division and chromosome segregation.</text>
</comment>
<evidence type="ECO:0000259" key="5">
    <source>
        <dbReference type="PROSITE" id="PS50819"/>
    </source>
</evidence>
<dbReference type="InterPro" id="IPR004042">
    <property type="entry name" value="Intein_endonuc_central"/>
</dbReference>
<keyword evidence="3 4" id="KW-0131">Cell cycle</keyword>
<sequence length="326" mass="36014">MSLLNDTKQELLENKISSPCCKRAFLAGVIRGAGSLSLEPEGFGLILQHPVPELIEKCAVLVKKLTGVQPEISKKEKDRILGNKIVYEMKLDAATTRVVLTSAGIVDSPYSVLHQLPEEIVGKPCCLRSFLQGLFLAAGSLSLPESGGDGSVKTSKGYHLEFTLTDRDIAEQVKDLLIGLNINAKLRERKTTYAVYVKNGNEISDFFAEMKAMKAYFAIVNTIIGRLARNSANRQANCIVANADRAVETATKHIAAIRKIDRAIGLNNLDETLRETARYRLEHPDLSVAELLRIMPNPPSKSGLNHRLRKLLEIAEQFKETEPSKH</sequence>
<dbReference type="GO" id="GO:0043937">
    <property type="term" value="P:regulation of sporulation"/>
    <property type="evidence" value="ECO:0007669"/>
    <property type="project" value="InterPro"/>
</dbReference>
<dbReference type="HAMAP" id="MF_01420">
    <property type="entry name" value="HTH_type_WhiA"/>
    <property type="match status" value="1"/>
</dbReference>
<evidence type="ECO:0000256" key="1">
    <source>
        <dbReference type="ARBA" id="ARBA00022618"/>
    </source>
</evidence>
<dbReference type="InterPro" id="IPR003802">
    <property type="entry name" value="Sporulation_regulator_WhiA"/>
</dbReference>
<dbReference type="PANTHER" id="PTHR37307:SF1">
    <property type="entry name" value="CELL DIVISION PROTEIN WHIA-RELATED"/>
    <property type="match status" value="1"/>
</dbReference>
<dbReference type="NCBIfam" id="TIGR00647">
    <property type="entry name" value="DNA_bind_WhiA"/>
    <property type="match status" value="1"/>
</dbReference>
<gene>
    <name evidence="4 6" type="primary">whiA</name>
    <name evidence="6" type="ORF">IAB14_00995</name>
</gene>
<feature type="domain" description="DOD-type homing endonuclease" evidence="5">
    <location>
        <begin position="127"/>
        <end position="182"/>
    </location>
</feature>
<dbReference type="InterPro" id="IPR023054">
    <property type="entry name" value="Sporulation_regulator_WhiA_C"/>
</dbReference>
<dbReference type="GO" id="GO:0051301">
    <property type="term" value="P:cell division"/>
    <property type="evidence" value="ECO:0007669"/>
    <property type="project" value="UniProtKB-UniRule"/>
</dbReference>
<dbReference type="Pfam" id="PF10298">
    <property type="entry name" value="WhiA_N"/>
    <property type="match status" value="1"/>
</dbReference>
<accession>A0A9D1NBW5</accession>
<comment type="similarity">
    <text evidence="4">Belongs to the WhiA family.</text>
</comment>
<name>A0A9D1NBW5_9FIRM</name>
<dbReference type="Pfam" id="PF02650">
    <property type="entry name" value="HTH_WhiA"/>
    <property type="match status" value="1"/>
</dbReference>
<evidence type="ECO:0000313" key="7">
    <source>
        <dbReference type="Proteomes" id="UP000886891"/>
    </source>
</evidence>
<keyword evidence="1 4" id="KW-0132">Cell division</keyword>
<dbReference type="EMBL" id="DVOH01000011">
    <property type="protein sequence ID" value="HIU99672.1"/>
    <property type="molecule type" value="Genomic_DNA"/>
</dbReference>
<protein>
    <recommendedName>
        <fullName evidence="4">Probable cell division protein WhiA</fullName>
    </recommendedName>
</protein>
<evidence type="ECO:0000256" key="3">
    <source>
        <dbReference type="ARBA" id="ARBA00023306"/>
    </source>
</evidence>
<dbReference type="InterPro" id="IPR039518">
    <property type="entry name" value="WhiA_LAGLIDADG_dom"/>
</dbReference>
<dbReference type="SUPFAM" id="SSF55608">
    <property type="entry name" value="Homing endonucleases"/>
    <property type="match status" value="1"/>
</dbReference>
<reference evidence="6" key="2">
    <citation type="journal article" date="2021" name="PeerJ">
        <title>Extensive microbial diversity within the chicken gut microbiome revealed by metagenomics and culture.</title>
        <authorList>
            <person name="Gilroy R."/>
            <person name="Ravi A."/>
            <person name="Getino M."/>
            <person name="Pursley I."/>
            <person name="Horton D.L."/>
            <person name="Alikhan N.F."/>
            <person name="Baker D."/>
            <person name="Gharbi K."/>
            <person name="Hall N."/>
            <person name="Watson M."/>
            <person name="Adriaenssens E.M."/>
            <person name="Foster-Nyarko E."/>
            <person name="Jarju S."/>
            <person name="Secka A."/>
            <person name="Antonio M."/>
            <person name="Oren A."/>
            <person name="Chaudhuri R.R."/>
            <person name="La Ragione R."/>
            <person name="Hildebrand F."/>
            <person name="Pallen M.J."/>
        </authorList>
    </citation>
    <scope>NUCLEOTIDE SEQUENCE</scope>
    <source>
        <strain evidence="6">23406</strain>
    </source>
</reference>
<proteinExistence type="inferred from homology"/>
<dbReference type="Gene3D" id="3.10.28.10">
    <property type="entry name" value="Homing endonucleases"/>
    <property type="match status" value="1"/>
</dbReference>
<keyword evidence="2 4" id="KW-0238">DNA-binding</keyword>
<dbReference type="Proteomes" id="UP000886891">
    <property type="component" value="Unassembled WGS sequence"/>
</dbReference>
<dbReference type="PROSITE" id="PS50819">
    <property type="entry name" value="INTEIN_ENDONUCLEASE"/>
    <property type="match status" value="1"/>
</dbReference>
<dbReference type="GO" id="GO:0004519">
    <property type="term" value="F:endonuclease activity"/>
    <property type="evidence" value="ECO:0007669"/>
    <property type="project" value="InterPro"/>
</dbReference>
<dbReference type="GO" id="GO:0003677">
    <property type="term" value="F:DNA binding"/>
    <property type="evidence" value="ECO:0007669"/>
    <property type="project" value="UniProtKB-UniRule"/>
</dbReference>
<dbReference type="AlphaFoldDB" id="A0A9D1NBW5"/>